<dbReference type="RefSeq" id="WP_248861623.1">
    <property type="nucleotide sequence ID" value="NZ_CP086322.1"/>
</dbReference>
<proteinExistence type="predicted"/>
<evidence type="ECO:0000313" key="2">
    <source>
        <dbReference type="Proteomes" id="UP000830115"/>
    </source>
</evidence>
<organism evidence="1 2">
    <name type="scientific">Streptomyces halobius</name>
    <dbReference type="NCBI Taxonomy" id="2879846"/>
    <lineage>
        <taxon>Bacteria</taxon>
        <taxon>Bacillati</taxon>
        <taxon>Actinomycetota</taxon>
        <taxon>Actinomycetes</taxon>
        <taxon>Kitasatosporales</taxon>
        <taxon>Streptomycetaceae</taxon>
        <taxon>Streptomyces</taxon>
    </lineage>
</organism>
<name>A0ABY4M380_9ACTN</name>
<dbReference type="InterPro" id="IPR040701">
    <property type="entry name" value="Bact_RF_family2"/>
</dbReference>
<dbReference type="Pfam" id="PF18844">
    <property type="entry name" value="baeRF_family2"/>
    <property type="match status" value="1"/>
</dbReference>
<keyword evidence="2" id="KW-1185">Reference proteome</keyword>
<dbReference type="InterPro" id="IPR042226">
    <property type="entry name" value="eFR1_2_sf"/>
</dbReference>
<accession>A0ABY4M380</accession>
<dbReference type="EMBL" id="CP086322">
    <property type="protein sequence ID" value="UQA90856.1"/>
    <property type="molecule type" value="Genomic_DNA"/>
</dbReference>
<reference evidence="1" key="1">
    <citation type="submission" date="2021-10" db="EMBL/GenBank/DDBJ databases">
        <title>Streptomyces nigrumlapis sp.nov.,an antimicrobial producing actinobacterium isolated from Black Gobi rocks.</title>
        <authorList>
            <person name="Wen Y."/>
            <person name="Zhang W."/>
            <person name="Liu X.G."/>
        </authorList>
    </citation>
    <scope>NUCLEOTIDE SEQUENCE</scope>
    <source>
        <strain evidence="1">ST13-2-2</strain>
    </source>
</reference>
<sequence length="377" mass="40377">MQLSLLRPLTERPGPWASVYADTSHDTEYAAKQLTLTARAAAARLAELGADDATCGAVEKALAVERTGEPATEAGRALFAADGEVVLDTPLPGPPAAPSVSWGPVARMTPLIEAVGDDPVCLLVSVDKTGADFELHSGRGSDDAGQVTGVEWAIHRAGRIDWSERHFQFKAEETWEHNAREIADKAREVFEKSGAAALLLVGDPRERRSVHEKLPERMRAMTYESTHGRRGPGTDGVVLERDIAQVQAVQELEHVAEVTGRFRARAEPAGGEQPYAAEGVPSLVEAAREHRIDTLLVSHGPDTARQVWVGPDPDQLAVRSSELHYLGEAHPAAVRADDALVRSAVANGADAVVVREPENAPAGGLGAILRWTGSERR</sequence>
<dbReference type="Proteomes" id="UP000830115">
    <property type="component" value="Chromosome"/>
</dbReference>
<evidence type="ECO:0008006" key="3">
    <source>
        <dbReference type="Google" id="ProtNLM"/>
    </source>
</evidence>
<dbReference type="Gene3D" id="3.30.420.60">
    <property type="entry name" value="eRF1 domain 2"/>
    <property type="match status" value="1"/>
</dbReference>
<evidence type="ECO:0000313" key="1">
    <source>
        <dbReference type="EMBL" id="UQA90856.1"/>
    </source>
</evidence>
<gene>
    <name evidence="1" type="ORF">K9S39_02250</name>
</gene>
<protein>
    <recommendedName>
        <fullName evidence="3">Peptide chain release factor 1 (ERF1)</fullName>
    </recommendedName>
</protein>